<dbReference type="InterPro" id="IPR036881">
    <property type="entry name" value="Glyco_hydro_3_C_sf"/>
</dbReference>
<keyword evidence="8" id="KW-0326">Glycosidase</keyword>
<evidence type="ECO:0000256" key="11">
    <source>
        <dbReference type="ARBA" id="ARBA00026107"/>
    </source>
</evidence>
<keyword evidence="5" id="KW-0378">Hydrolase</keyword>
<keyword evidence="14" id="KW-1185">Reference proteome</keyword>
<dbReference type="InterPro" id="IPR013783">
    <property type="entry name" value="Ig-like_fold"/>
</dbReference>
<dbReference type="SUPFAM" id="SSF52279">
    <property type="entry name" value="Beta-D-glucan exohydrolase, C-terminal domain"/>
    <property type="match status" value="1"/>
</dbReference>
<keyword evidence="7" id="KW-0119">Carbohydrate metabolism</keyword>
<dbReference type="PANTHER" id="PTHR42721:SF3">
    <property type="entry name" value="BETA-D-XYLOSIDASE 5-RELATED"/>
    <property type="match status" value="1"/>
</dbReference>
<dbReference type="InterPro" id="IPR044993">
    <property type="entry name" value="BXL"/>
</dbReference>
<evidence type="ECO:0000256" key="8">
    <source>
        <dbReference type="ARBA" id="ARBA00023295"/>
    </source>
</evidence>
<evidence type="ECO:0000256" key="5">
    <source>
        <dbReference type="ARBA" id="ARBA00022801"/>
    </source>
</evidence>
<dbReference type="EC" id="3.2.1.37" evidence="11"/>
<evidence type="ECO:0000256" key="2">
    <source>
        <dbReference type="ARBA" id="ARBA00005336"/>
    </source>
</evidence>
<dbReference type="Gene3D" id="2.60.40.10">
    <property type="entry name" value="Immunoglobulins"/>
    <property type="match status" value="1"/>
</dbReference>
<dbReference type="Pfam" id="PF00933">
    <property type="entry name" value="Glyco_hydro_3"/>
    <property type="match status" value="1"/>
</dbReference>
<proteinExistence type="inferred from homology"/>
<dbReference type="Proteomes" id="UP001305779">
    <property type="component" value="Unassembled WGS sequence"/>
</dbReference>
<evidence type="ECO:0000256" key="7">
    <source>
        <dbReference type="ARBA" id="ARBA00023277"/>
    </source>
</evidence>
<comment type="pathway">
    <text evidence="1">Glycan degradation; xylan degradation.</text>
</comment>
<dbReference type="Pfam" id="PF01915">
    <property type="entry name" value="Glyco_hydro_3_C"/>
    <property type="match status" value="1"/>
</dbReference>
<keyword evidence="9" id="KW-0624">Polysaccharide degradation</keyword>
<evidence type="ECO:0000313" key="14">
    <source>
        <dbReference type="Proteomes" id="UP001305779"/>
    </source>
</evidence>
<sequence>MALSAPLVMTPGSIPPFAVPVEAILPVVSGRVRELPNCEAEPLSQNGICNTSLSIHERAFALVDAMTEGEKFNATSSYLPNIDRLGLPPLWLWNEGLHGVASSVGVIFEPNGSYSYATSFPQPILMAAAFDDDLIREVAETISTEMRAFSNGGHAGLGVFTPNINPFKDPRWGRGKETPGEDPFHVSSYTRALVSGLEASDISDVKKMVATCKHYGAYDLEYWHDTNRFIFDAKVTTQDLAEYYMPSFETCARDMQAGSVMCSYNSLNGVPSCVDGWLLTDLLRKNWGWNASDHFVTGDCFALDAVFKGHNFTDTAEQTAAAAIKAGTDSDCGAFYPTFLPNTTSLGLIDMESIDRTIAHTYGAMIKVGYFDPPSQDPYRSIGWSSVNTKKAQALARKAASAGITLLKNMNHTLPLKSKRNGEKLSIALVGDWANATEQLQGGYSGVAPFLHSPFHGLQQVQGVTVQRVTEINNTAPALAAAKSSDIIVYVGGIDELVEAEGLDRTSIAWNSTQTALINALAEVGKPFVLVQTGGGQLDDSAFLSNPGVGAILWAGYPGQDGGPAIADVLFGNVAPAGRLPITQYPASYADEIPMTDMALRPHENSPGRTYKWYTGDVVLPYGYGLHYTDFSVKAWSKDLKELNVDHILDNCGRRDIKHVDRCIIGHVQVAVHNTGDVCSDYSALAFISGDFGPAPHPVKQLMAYERLKDIEPDTIGFASMPLTLGALTRWDERGRRIVYPGTYRIAIDTTPEKASFTFNITGEKMVLETWPEQRK</sequence>
<feature type="domain" description="Fibronectin type III-like" evidence="12">
    <location>
        <begin position="682"/>
        <end position="752"/>
    </location>
</feature>
<reference evidence="13 14" key="1">
    <citation type="journal article" date="2023" name="G3 (Bethesda)">
        <title>A chromosome-level genome assembly of Zasmidium syzygii isolated from banana leaves.</title>
        <authorList>
            <person name="van Westerhoven A.C."/>
            <person name="Mehrabi R."/>
            <person name="Talebi R."/>
            <person name="Steentjes M.B.F."/>
            <person name="Corcolon B."/>
            <person name="Chong P.A."/>
            <person name="Kema G.H.J."/>
            <person name="Seidl M.F."/>
        </authorList>
    </citation>
    <scope>NUCLEOTIDE SEQUENCE [LARGE SCALE GENOMIC DNA]</scope>
    <source>
        <strain evidence="13 14">P124</strain>
    </source>
</reference>
<gene>
    <name evidence="13" type="ORF">PRZ48_007462</name>
</gene>
<evidence type="ECO:0000256" key="1">
    <source>
        <dbReference type="ARBA" id="ARBA00004851"/>
    </source>
</evidence>
<evidence type="ECO:0000259" key="12">
    <source>
        <dbReference type="SMART" id="SM01217"/>
    </source>
</evidence>
<evidence type="ECO:0000313" key="13">
    <source>
        <dbReference type="EMBL" id="KAK4501653.1"/>
    </source>
</evidence>
<comment type="similarity">
    <text evidence="2">Belongs to the glycosyl hydrolase 3 family.</text>
</comment>
<evidence type="ECO:0000256" key="3">
    <source>
        <dbReference type="ARBA" id="ARBA00022651"/>
    </source>
</evidence>
<evidence type="ECO:0000256" key="10">
    <source>
        <dbReference type="ARBA" id="ARBA00024574"/>
    </source>
</evidence>
<dbReference type="PANTHER" id="PTHR42721">
    <property type="entry name" value="SUGAR HYDROLASE-RELATED"/>
    <property type="match status" value="1"/>
</dbReference>
<dbReference type="EMBL" id="JAXOVC010000005">
    <property type="protein sequence ID" value="KAK4501653.1"/>
    <property type="molecule type" value="Genomic_DNA"/>
</dbReference>
<dbReference type="Gene3D" id="3.40.50.1700">
    <property type="entry name" value="Glycoside hydrolase family 3 C-terminal domain"/>
    <property type="match status" value="1"/>
</dbReference>
<comment type="caution">
    <text evidence="13">The sequence shown here is derived from an EMBL/GenBank/DDBJ whole genome shotgun (WGS) entry which is preliminary data.</text>
</comment>
<dbReference type="InterPro" id="IPR001764">
    <property type="entry name" value="Glyco_hydro_3_N"/>
</dbReference>
<protein>
    <recommendedName>
        <fullName evidence="11">xylan 1,4-beta-xylosidase</fullName>
        <ecNumber evidence="11">3.2.1.37</ecNumber>
    </recommendedName>
</protein>
<evidence type="ECO:0000256" key="6">
    <source>
        <dbReference type="ARBA" id="ARBA00023180"/>
    </source>
</evidence>
<dbReference type="InterPro" id="IPR017853">
    <property type="entry name" value="GH"/>
</dbReference>
<dbReference type="Pfam" id="PF14310">
    <property type="entry name" value="Fn3-like"/>
    <property type="match status" value="1"/>
</dbReference>
<keyword evidence="6" id="KW-0325">Glycoprotein</keyword>
<evidence type="ECO:0000256" key="4">
    <source>
        <dbReference type="ARBA" id="ARBA00022729"/>
    </source>
</evidence>
<evidence type="ECO:0000256" key="9">
    <source>
        <dbReference type="ARBA" id="ARBA00023326"/>
    </source>
</evidence>
<keyword evidence="3" id="KW-0858">Xylan degradation</keyword>
<dbReference type="InterPro" id="IPR002772">
    <property type="entry name" value="Glyco_hydro_3_C"/>
</dbReference>
<dbReference type="SUPFAM" id="SSF51445">
    <property type="entry name" value="(Trans)glycosidases"/>
    <property type="match status" value="1"/>
</dbReference>
<dbReference type="InterPro" id="IPR026891">
    <property type="entry name" value="Fn3-like"/>
</dbReference>
<organism evidence="13 14">
    <name type="scientific">Zasmidium cellare</name>
    <name type="common">Wine cellar mold</name>
    <name type="synonym">Racodium cellare</name>
    <dbReference type="NCBI Taxonomy" id="395010"/>
    <lineage>
        <taxon>Eukaryota</taxon>
        <taxon>Fungi</taxon>
        <taxon>Dikarya</taxon>
        <taxon>Ascomycota</taxon>
        <taxon>Pezizomycotina</taxon>
        <taxon>Dothideomycetes</taxon>
        <taxon>Dothideomycetidae</taxon>
        <taxon>Mycosphaerellales</taxon>
        <taxon>Mycosphaerellaceae</taxon>
        <taxon>Zasmidium</taxon>
    </lineage>
</organism>
<accession>A0ABR0ELJ9</accession>
<name>A0ABR0ELJ9_ZASCE</name>
<dbReference type="SMART" id="SM01217">
    <property type="entry name" value="Fn3_like"/>
    <property type="match status" value="1"/>
</dbReference>
<comment type="catalytic activity">
    <reaction evidence="10">
        <text>Hydrolysis of (1-&gt;4)-beta-D-xylans, to remove successive D-xylose residues from the non-reducing termini.</text>
        <dbReference type="EC" id="3.2.1.37"/>
    </reaction>
</comment>
<keyword evidence="4" id="KW-0732">Signal</keyword>
<dbReference type="Gene3D" id="3.20.20.300">
    <property type="entry name" value="Glycoside hydrolase, family 3, N-terminal domain"/>
    <property type="match status" value="1"/>
</dbReference>
<dbReference type="InterPro" id="IPR036962">
    <property type="entry name" value="Glyco_hydro_3_N_sf"/>
</dbReference>